<protein>
    <submittedName>
        <fullName evidence="1">Uncharacterized protein</fullName>
    </submittedName>
</protein>
<reference evidence="1 2" key="1">
    <citation type="submission" date="2018-11" db="EMBL/GenBank/DDBJ databases">
        <title>Complete genome sequence of multidrug-resistant Aeromonas veronii strain MS-18-37.</title>
        <authorList>
            <person name="Abdelhamed H."/>
            <person name="Lawrence M."/>
            <person name="Waldbieser G."/>
        </authorList>
    </citation>
    <scope>NUCLEOTIDE SEQUENCE [LARGE SCALE GENOMIC DNA]</scope>
    <source>
        <strain evidence="1 2">MS-18-37</strain>
    </source>
</reference>
<gene>
    <name evidence="1" type="ORF">EFI48_08040</name>
</gene>
<proteinExistence type="predicted"/>
<dbReference type="EMBL" id="CP033604">
    <property type="protein sequence ID" value="AYV36768.1"/>
    <property type="molecule type" value="Genomic_DNA"/>
</dbReference>
<name>A0AAN1QEG9_AERVE</name>
<dbReference type="AlphaFoldDB" id="A0AAN1QEG9"/>
<evidence type="ECO:0000313" key="1">
    <source>
        <dbReference type="EMBL" id="AYV36768.1"/>
    </source>
</evidence>
<sequence>MDTVMLKVTRKVLAQSQNSPDQRQIAISDASNPELKAQFEMAGKNRKIRLLLARRISLWMGDTGAIWYSHNRASKKNQDDFDQLFLLLAHHPDAPFQFICEVVAD</sequence>
<organism evidence="1 2">
    <name type="scientific">Aeromonas veronii</name>
    <dbReference type="NCBI Taxonomy" id="654"/>
    <lineage>
        <taxon>Bacteria</taxon>
        <taxon>Pseudomonadati</taxon>
        <taxon>Pseudomonadota</taxon>
        <taxon>Gammaproteobacteria</taxon>
        <taxon>Aeromonadales</taxon>
        <taxon>Aeromonadaceae</taxon>
        <taxon>Aeromonas</taxon>
    </lineage>
</organism>
<evidence type="ECO:0000313" key="2">
    <source>
        <dbReference type="Proteomes" id="UP000267614"/>
    </source>
</evidence>
<dbReference type="Proteomes" id="UP000267614">
    <property type="component" value="Chromosome"/>
</dbReference>
<accession>A0AAN1QEG9</accession>